<dbReference type="Gramene" id="ONIVA11G03680.1">
    <property type="protein sequence ID" value="ONIVA11G03680.1"/>
    <property type="gene ID" value="ONIVA11G03680"/>
</dbReference>
<sequence length="172" mass="19676">MRKRIRRENEGGVDKNEGELDILRWREGRTLAPNPATSRTGRDRSDLVRFRRACGPPAVVWATTKRSFPGSLERSELESANLKALSIICPATFAEATFEWASIPHIHVTCTDKDFELKSRSTDVDGLGFRAIQKRPDCQIPYKRHMYNMPRSLISPHLISFKSLVHQEKKSK</sequence>
<keyword evidence="2" id="KW-1185">Reference proteome</keyword>
<reference evidence="1" key="2">
    <citation type="submission" date="2018-04" db="EMBL/GenBank/DDBJ databases">
        <title>OnivRS2 (Oryza nivara Reference Sequence Version 2).</title>
        <authorList>
            <person name="Zhang J."/>
            <person name="Kudrna D."/>
            <person name="Lee S."/>
            <person name="Talag J."/>
            <person name="Rajasekar S."/>
            <person name="Welchert J."/>
            <person name="Hsing Y.-I."/>
            <person name="Wing R.A."/>
        </authorList>
    </citation>
    <scope>NUCLEOTIDE SEQUENCE [LARGE SCALE GENOMIC DNA]</scope>
    <source>
        <strain evidence="1">SL10</strain>
    </source>
</reference>
<accession>A0A0E0IYG5</accession>
<evidence type="ECO:0000313" key="2">
    <source>
        <dbReference type="Proteomes" id="UP000006591"/>
    </source>
</evidence>
<dbReference type="AlphaFoldDB" id="A0A0E0IYG5"/>
<dbReference type="EnsemblPlants" id="ONIVA11G03680.1">
    <property type="protein sequence ID" value="ONIVA11G03680.1"/>
    <property type="gene ID" value="ONIVA11G03680"/>
</dbReference>
<proteinExistence type="predicted"/>
<dbReference type="Proteomes" id="UP000006591">
    <property type="component" value="Chromosome 11"/>
</dbReference>
<evidence type="ECO:0000313" key="1">
    <source>
        <dbReference type="EnsemblPlants" id="ONIVA11G03680.1"/>
    </source>
</evidence>
<name>A0A0E0IYG5_ORYNI</name>
<reference evidence="1" key="1">
    <citation type="submission" date="2015-04" db="UniProtKB">
        <authorList>
            <consortium name="EnsemblPlants"/>
        </authorList>
    </citation>
    <scope>IDENTIFICATION</scope>
    <source>
        <strain evidence="1">SL10</strain>
    </source>
</reference>
<protein>
    <submittedName>
        <fullName evidence="1">Uncharacterized protein</fullName>
    </submittedName>
</protein>
<organism evidence="1">
    <name type="scientific">Oryza nivara</name>
    <name type="common">Indian wild rice</name>
    <name type="synonym">Oryza sativa f. spontanea</name>
    <dbReference type="NCBI Taxonomy" id="4536"/>
    <lineage>
        <taxon>Eukaryota</taxon>
        <taxon>Viridiplantae</taxon>
        <taxon>Streptophyta</taxon>
        <taxon>Embryophyta</taxon>
        <taxon>Tracheophyta</taxon>
        <taxon>Spermatophyta</taxon>
        <taxon>Magnoliopsida</taxon>
        <taxon>Liliopsida</taxon>
        <taxon>Poales</taxon>
        <taxon>Poaceae</taxon>
        <taxon>BOP clade</taxon>
        <taxon>Oryzoideae</taxon>
        <taxon>Oryzeae</taxon>
        <taxon>Oryzinae</taxon>
        <taxon>Oryza</taxon>
    </lineage>
</organism>
<dbReference type="HOGENOM" id="CLU_1557743_0_0_1"/>